<dbReference type="InterPro" id="IPR000210">
    <property type="entry name" value="BTB/POZ_dom"/>
</dbReference>
<dbReference type="CDD" id="cd18186">
    <property type="entry name" value="BTB_POZ_ZBTB_KLHL-like"/>
    <property type="match status" value="1"/>
</dbReference>
<feature type="domain" description="TLDc" evidence="2">
    <location>
        <begin position="294"/>
        <end position="486"/>
    </location>
</feature>
<reference evidence="3" key="1">
    <citation type="submission" date="2013-07" db="EMBL/GenBank/DDBJ databases">
        <title>The genome of an arbuscular mycorrhizal fungus provides insights into the evolution of the oldest plant symbiosis.</title>
        <authorList>
            <consortium name="DOE Joint Genome Institute"/>
            <person name="Tisserant E."/>
            <person name="Malbreil M."/>
            <person name="Kuo A."/>
            <person name="Kohler A."/>
            <person name="Symeonidi A."/>
            <person name="Balestrini R."/>
            <person name="Charron P."/>
            <person name="Duensing N."/>
            <person name="Frei-dit-Frey N."/>
            <person name="Gianinazzi-Pearson V."/>
            <person name="Gilbert B."/>
            <person name="Handa Y."/>
            <person name="Hijri M."/>
            <person name="Kaul R."/>
            <person name="Kawaguchi M."/>
            <person name="Krajinski F."/>
            <person name="Lammers P."/>
            <person name="Lapierre D."/>
            <person name="Masclaux F.G."/>
            <person name="Murat C."/>
            <person name="Morin E."/>
            <person name="Ndikumana S."/>
            <person name="Pagni M."/>
            <person name="Petitpierre D."/>
            <person name="Requena N."/>
            <person name="Rosikiewicz P."/>
            <person name="Riley R."/>
            <person name="Saito K."/>
            <person name="San Clemente H."/>
            <person name="Shapiro H."/>
            <person name="van Tuinen D."/>
            <person name="Becard G."/>
            <person name="Bonfante P."/>
            <person name="Paszkowski U."/>
            <person name="Shachar-Hill Y."/>
            <person name="Young J.P."/>
            <person name="Sanders I.R."/>
            <person name="Henrissat B."/>
            <person name="Rensing S.A."/>
            <person name="Grigoriev I.V."/>
            <person name="Corradi N."/>
            <person name="Roux C."/>
            <person name="Martin F."/>
        </authorList>
    </citation>
    <scope>NUCLEOTIDE SEQUENCE</scope>
    <source>
        <strain evidence="3">DAOM 197198</strain>
    </source>
</reference>
<dbReference type="InterPro" id="IPR006571">
    <property type="entry name" value="TLDc_dom"/>
</dbReference>
<dbReference type="AlphaFoldDB" id="U9U432"/>
<dbReference type="Pfam" id="PF07534">
    <property type="entry name" value="TLD"/>
    <property type="match status" value="1"/>
</dbReference>
<sequence>MAAHFFATLSQNYIELLEDDEYYDTTIEVGEDPYVKIFRTHMNILCYRSPYFRKVLASNKKKNDGTLSHIKFPNISPDTFEIILMYIYGGILSFNEQVTSDILKVLVAADELCLQELVYYLQSYLIENKSEWIVQNFELAHRISFQSNNLLGIQKFCTNLMAKSPEKIFGSFDFTSLPEQSLIKLLKRDNLQMKEVEVWEHVLKWGLAQNPTLIPDPDTWADNDFDTMKNTLQNCLPLIRFYCLSSKEFVQKVRPYKQLLNHQLYEDLVNSYMDPDNEPNENILLPRNVKIDSEIVDLRIVSAISRWIDNKVIDNKFAYIRDLYLPYEFELLLRGSQDGFTPRKFHELCDGKANTITFIKIQGTNEIIGGYNPLKWESSSKWGFARDSFIFSFNDNDIFFKDAIISNVDHSDRAVWFDYLGGPCFGDDIVVYSSNEFANYDESYHQCKHYEKNIRKNENRIPHETNQVGFTKRLTRPEYPVLKGQS</sequence>
<proteinExistence type="predicted"/>
<evidence type="ECO:0008006" key="4">
    <source>
        <dbReference type="Google" id="ProtNLM"/>
    </source>
</evidence>
<evidence type="ECO:0000313" key="3">
    <source>
        <dbReference type="EMBL" id="ESA13353.1"/>
    </source>
</evidence>
<dbReference type="InterPro" id="IPR052407">
    <property type="entry name" value="BTB_POZ_domain_cont_9"/>
</dbReference>
<dbReference type="PANTHER" id="PTHR46306:SF1">
    <property type="entry name" value="BTB_POZ DOMAIN-CONTAINING PROTEIN 9"/>
    <property type="match status" value="1"/>
</dbReference>
<dbReference type="Pfam" id="PF07707">
    <property type="entry name" value="BACK"/>
    <property type="match status" value="1"/>
</dbReference>
<dbReference type="EMBL" id="KI283984">
    <property type="protein sequence ID" value="ESA13353.1"/>
    <property type="molecule type" value="Genomic_DNA"/>
</dbReference>
<dbReference type="Gene3D" id="1.25.40.420">
    <property type="match status" value="1"/>
</dbReference>
<dbReference type="PANTHER" id="PTHR46306">
    <property type="entry name" value="BTB/POZ DOMAIN-CONTAINING PROTEIN 9"/>
    <property type="match status" value="1"/>
</dbReference>
<evidence type="ECO:0000259" key="2">
    <source>
        <dbReference type="PROSITE" id="PS51886"/>
    </source>
</evidence>
<dbReference type="Pfam" id="PF00651">
    <property type="entry name" value="BTB"/>
    <property type="match status" value="1"/>
</dbReference>
<dbReference type="SUPFAM" id="SSF54695">
    <property type="entry name" value="POZ domain"/>
    <property type="match status" value="1"/>
</dbReference>
<evidence type="ECO:0000259" key="1">
    <source>
        <dbReference type="PROSITE" id="PS50097"/>
    </source>
</evidence>
<dbReference type="Gene3D" id="3.30.710.10">
    <property type="entry name" value="Potassium Channel Kv1.1, Chain A"/>
    <property type="match status" value="1"/>
</dbReference>
<protein>
    <recommendedName>
        <fullName evidence="4">Kelch-like protein 17</fullName>
    </recommendedName>
</protein>
<dbReference type="InterPro" id="IPR011333">
    <property type="entry name" value="SKP1/BTB/POZ_sf"/>
</dbReference>
<dbReference type="InterPro" id="IPR011705">
    <property type="entry name" value="BACK"/>
</dbReference>
<dbReference type="GO" id="GO:0005737">
    <property type="term" value="C:cytoplasm"/>
    <property type="evidence" value="ECO:0007669"/>
    <property type="project" value="TreeGrafter"/>
</dbReference>
<dbReference type="SMART" id="SM00225">
    <property type="entry name" value="BTB"/>
    <property type="match status" value="1"/>
</dbReference>
<dbReference type="VEuPathDB" id="FungiDB:RhiirFUN_007800"/>
<gene>
    <name evidence="3" type="ORF">GLOINDRAFT_2888</name>
</gene>
<dbReference type="PROSITE" id="PS51886">
    <property type="entry name" value="TLDC"/>
    <property type="match status" value="1"/>
</dbReference>
<feature type="domain" description="BTB" evidence="1">
    <location>
        <begin position="23"/>
        <end position="96"/>
    </location>
</feature>
<organism evidence="3">
    <name type="scientific">Rhizophagus irregularis (strain DAOM 181602 / DAOM 197198 / MUCL 43194)</name>
    <name type="common">Arbuscular mycorrhizal fungus</name>
    <name type="synonym">Glomus intraradices</name>
    <dbReference type="NCBI Taxonomy" id="747089"/>
    <lineage>
        <taxon>Eukaryota</taxon>
        <taxon>Fungi</taxon>
        <taxon>Fungi incertae sedis</taxon>
        <taxon>Mucoromycota</taxon>
        <taxon>Glomeromycotina</taxon>
        <taxon>Glomeromycetes</taxon>
        <taxon>Glomerales</taxon>
        <taxon>Glomeraceae</taxon>
        <taxon>Rhizophagus</taxon>
    </lineage>
</organism>
<accession>U9U432</accession>
<dbReference type="eggNOG" id="ENOG502RXJF">
    <property type="taxonomic scope" value="Eukaryota"/>
</dbReference>
<dbReference type="PROSITE" id="PS50097">
    <property type="entry name" value="BTB"/>
    <property type="match status" value="1"/>
</dbReference>
<name>U9U432_RHIID</name>
<dbReference type="HOGENOM" id="CLU_021542_0_2_1"/>